<evidence type="ECO:0000313" key="3">
    <source>
        <dbReference type="Proteomes" id="UP000308092"/>
    </source>
</evidence>
<dbReference type="Proteomes" id="UP000308092">
    <property type="component" value="Unassembled WGS sequence"/>
</dbReference>
<dbReference type="VEuPathDB" id="FungiDB:EYZ11_013537"/>
<evidence type="ECO:0000259" key="1">
    <source>
        <dbReference type="Pfam" id="PF00076"/>
    </source>
</evidence>
<dbReference type="AlphaFoldDB" id="A0A4S3IZK6"/>
<proteinExistence type="predicted"/>
<dbReference type="InterPro" id="IPR000504">
    <property type="entry name" value="RRM_dom"/>
</dbReference>
<dbReference type="InterPro" id="IPR035979">
    <property type="entry name" value="RBD_domain_sf"/>
</dbReference>
<accession>A0A4S3IZK6</accession>
<dbReference type="EMBL" id="SOSA01001613">
    <property type="protein sequence ID" value="THC87017.1"/>
    <property type="molecule type" value="Genomic_DNA"/>
</dbReference>
<dbReference type="InterPro" id="IPR012677">
    <property type="entry name" value="Nucleotide-bd_a/b_plait_sf"/>
</dbReference>
<dbReference type="Pfam" id="PF00076">
    <property type="entry name" value="RRM_1"/>
    <property type="match status" value="1"/>
</dbReference>
<dbReference type="SUPFAM" id="SSF54928">
    <property type="entry name" value="RNA-binding domain, RBD"/>
    <property type="match status" value="1"/>
</dbReference>
<keyword evidence="3" id="KW-1185">Reference proteome</keyword>
<evidence type="ECO:0000313" key="2">
    <source>
        <dbReference type="EMBL" id="THC87017.1"/>
    </source>
</evidence>
<comment type="caution">
    <text evidence="2">The sequence shown here is derived from an EMBL/GenBank/DDBJ whole genome shotgun (WGS) entry which is preliminary data.</text>
</comment>
<gene>
    <name evidence="2" type="ORF">EYZ11_013537</name>
</gene>
<protein>
    <recommendedName>
        <fullName evidence="1">RRM domain-containing protein</fullName>
    </recommendedName>
</protein>
<dbReference type="Gene3D" id="3.30.70.330">
    <property type="match status" value="1"/>
</dbReference>
<name>A0A4S3IZK6_9EURO</name>
<sequence length="44" mass="4797">MSAKVYVGHFLNLVKFLTHKGFGFVTFSSGNEADAAIVGLHEQE</sequence>
<organism evidence="2 3">
    <name type="scientific">Aspergillus tanneri</name>
    <dbReference type="NCBI Taxonomy" id="1220188"/>
    <lineage>
        <taxon>Eukaryota</taxon>
        <taxon>Fungi</taxon>
        <taxon>Dikarya</taxon>
        <taxon>Ascomycota</taxon>
        <taxon>Pezizomycotina</taxon>
        <taxon>Eurotiomycetes</taxon>
        <taxon>Eurotiomycetidae</taxon>
        <taxon>Eurotiales</taxon>
        <taxon>Aspergillaceae</taxon>
        <taxon>Aspergillus</taxon>
        <taxon>Aspergillus subgen. Circumdati</taxon>
    </lineage>
</organism>
<feature type="domain" description="RRM" evidence="1">
    <location>
        <begin position="18"/>
        <end position="43"/>
    </location>
</feature>
<reference evidence="2 3" key="1">
    <citation type="submission" date="2019-03" db="EMBL/GenBank/DDBJ databases">
        <title>The genome sequence of a newly discovered highly antifungal drug resistant Aspergillus species, Aspergillus tanneri NIH 1004.</title>
        <authorList>
            <person name="Mounaud S."/>
            <person name="Singh I."/>
            <person name="Joardar V."/>
            <person name="Pakala S."/>
            <person name="Pakala S."/>
            <person name="Venepally P."/>
            <person name="Hoover J."/>
            <person name="Nierman W."/>
            <person name="Chung J."/>
            <person name="Losada L."/>
        </authorList>
    </citation>
    <scope>NUCLEOTIDE SEQUENCE [LARGE SCALE GENOMIC DNA]</scope>
    <source>
        <strain evidence="2 3">NIH1004</strain>
    </source>
</reference>
<dbReference type="GO" id="GO:0003723">
    <property type="term" value="F:RNA binding"/>
    <property type="evidence" value="ECO:0007669"/>
    <property type="project" value="InterPro"/>
</dbReference>